<evidence type="ECO:0000256" key="1">
    <source>
        <dbReference type="SAM" id="MobiDB-lite"/>
    </source>
</evidence>
<dbReference type="Proteomes" id="UP000053097">
    <property type="component" value="Unassembled WGS sequence"/>
</dbReference>
<proteinExistence type="predicted"/>
<evidence type="ECO:0000313" key="3">
    <source>
        <dbReference type="Proteomes" id="UP000053097"/>
    </source>
</evidence>
<dbReference type="AlphaFoldDB" id="A0A026VW92"/>
<protein>
    <submittedName>
        <fullName evidence="2">Uncharacterized protein</fullName>
    </submittedName>
</protein>
<organism evidence="2 3">
    <name type="scientific">Ooceraea biroi</name>
    <name type="common">Clonal raider ant</name>
    <name type="synonym">Cerapachys biroi</name>
    <dbReference type="NCBI Taxonomy" id="2015173"/>
    <lineage>
        <taxon>Eukaryota</taxon>
        <taxon>Metazoa</taxon>
        <taxon>Ecdysozoa</taxon>
        <taxon>Arthropoda</taxon>
        <taxon>Hexapoda</taxon>
        <taxon>Insecta</taxon>
        <taxon>Pterygota</taxon>
        <taxon>Neoptera</taxon>
        <taxon>Endopterygota</taxon>
        <taxon>Hymenoptera</taxon>
        <taxon>Apocrita</taxon>
        <taxon>Aculeata</taxon>
        <taxon>Formicoidea</taxon>
        <taxon>Formicidae</taxon>
        <taxon>Dorylinae</taxon>
        <taxon>Ooceraea</taxon>
    </lineage>
</organism>
<reference evidence="2 3" key="1">
    <citation type="journal article" date="2014" name="Curr. Biol.">
        <title>The genome of the clonal raider ant Cerapachys biroi.</title>
        <authorList>
            <person name="Oxley P.R."/>
            <person name="Ji L."/>
            <person name="Fetter-Pruneda I."/>
            <person name="McKenzie S.K."/>
            <person name="Li C."/>
            <person name="Hu H."/>
            <person name="Zhang G."/>
            <person name="Kronauer D.J."/>
        </authorList>
    </citation>
    <scope>NUCLEOTIDE SEQUENCE [LARGE SCALE GENOMIC DNA]</scope>
</reference>
<keyword evidence="3" id="KW-1185">Reference proteome</keyword>
<accession>A0A026VW92</accession>
<sequence>MRVTIYRNSLSSTKAKLWRSDPNTFTTVYTSIGHFYYETGVGERRGVSRLRVEGKEGGNTEHKVLRKKIGMRGRDEEEVERVGTANETDKRGNHGTDNVLRYATLLREIVTQFDSGKNEQLALAHGRTFDSNRYTRANFFEDRHNGKKGGELLRYQLLQQSACRPTREGHQICPCLLSFEDFQTPLVLVGTMNDFLHGKARHGQAKRTVENLILNGHGARNDTEIELKQKISVTVKMSANRQYNTYIQVLFSMHM</sequence>
<gene>
    <name evidence="2" type="ORF">X777_14506</name>
</gene>
<name>A0A026VW92_OOCBI</name>
<evidence type="ECO:0000313" key="2">
    <source>
        <dbReference type="EMBL" id="EZA47935.1"/>
    </source>
</evidence>
<feature type="region of interest" description="Disordered" evidence="1">
    <location>
        <begin position="71"/>
        <end position="94"/>
    </location>
</feature>
<dbReference type="EMBL" id="KK107746">
    <property type="protein sequence ID" value="EZA47935.1"/>
    <property type="molecule type" value="Genomic_DNA"/>
</dbReference>